<gene>
    <name evidence="2" type="ORF">GIL414_LOCUS48301</name>
</gene>
<dbReference type="EMBL" id="CAJOBJ010156142">
    <property type="protein sequence ID" value="CAF4827609.1"/>
    <property type="molecule type" value="Genomic_DNA"/>
</dbReference>
<accession>A0A8S3BHX8</accession>
<evidence type="ECO:0000313" key="2">
    <source>
        <dbReference type="EMBL" id="CAF4827609.1"/>
    </source>
</evidence>
<feature type="region of interest" description="Disordered" evidence="1">
    <location>
        <begin position="1"/>
        <end position="58"/>
    </location>
</feature>
<feature type="compositionally biased region" description="Polar residues" evidence="1">
    <location>
        <begin position="14"/>
        <end position="30"/>
    </location>
</feature>
<dbReference type="AlphaFoldDB" id="A0A8S3BHX8"/>
<feature type="non-terminal residue" evidence="2">
    <location>
        <position position="58"/>
    </location>
</feature>
<dbReference type="Proteomes" id="UP000681720">
    <property type="component" value="Unassembled WGS sequence"/>
</dbReference>
<reference evidence="2" key="1">
    <citation type="submission" date="2021-02" db="EMBL/GenBank/DDBJ databases">
        <authorList>
            <person name="Nowell W R."/>
        </authorList>
    </citation>
    <scope>NUCLEOTIDE SEQUENCE</scope>
</reference>
<comment type="caution">
    <text evidence="2">The sequence shown here is derived from an EMBL/GenBank/DDBJ whole genome shotgun (WGS) entry which is preliminary data.</text>
</comment>
<proteinExistence type="predicted"/>
<feature type="compositionally biased region" description="Polar residues" evidence="1">
    <location>
        <begin position="44"/>
        <end position="58"/>
    </location>
</feature>
<feature type="compositionally biased region" description="Low complexity" evidence="1">
    <location>
        <begin position="1"/>
        <end position="13"/>
    </location>
</feature>
<organism evidence="2 3">
    <name type="scientific">Rotaria magnacalcarata</name>
    <dbReference type="NCBI Taxonomy" id="392030"/>
    <lineage>
        <taxon>Eukaryota</taxon>
        <taxon>Metazoa</taxon>
        <taxon>Spiralia</taxon>
        <taxon>Gnathifera</taxon>
        <taxon>Rotifera</taxon>
        <taxon>Eurotatoria</taxon>
        <taxon>Bdelloidea</taxon>
        <taxon>Philodinida</taxon>
        <taxon>Philodinidae</taxon>
        <taxon>Rotaria</taxon>
    </lineage>
</organism>
<sequence>NDLIDSSSSIIQSNTVDESVTDSSKQTRVTDSSVDSSSDERLRITSTSPQNVVLQRKV</sequence>
<name>A0A8S3BHX8_9BILA</name>
<feature type="non-terminal residue" evidence="2">
    <location>
        <position position="1"/>
    </location>
</feature>
<protein>
    <submittedName>
        <fullName evidence="2">Uncharacterized protein</fullName>
    </submittedName>
</protein>
<evidence type="ECO:0000313" key="3">
    <source>
        <dbReference type="Proteomes" id="UP000681720"/>
    </source>
</evidence>
<evidence type="ECO:0000256" key="1">
    <source>
        <dbReference type="SAM" id="MobiDB-lite"/>
    </source>
</evidence>